<feature type="domain" description="NAD-glutamate dehydrogenase catalytic" evidence="2">
    <location>
        <begin position="724"/>
        <end position="1216"/>
    </location>
</feature>
<dbReference type="PIRSF" id="PIRSF036761">
    <property type="entry name" value="GDH_Mll4104"/>
    <property type="match status" value="1"/>
</dbReference>
<dbReference type="SUPFAM" id="SSF51735">
    <property type="entry name" value="NAD(P)-binding Rossmann-fold domains"/>
    <property type="match status" value="1"/>
</dbReference>
<organism evidence="7 8">
    <name type="scientific">Roseitalea porphyridii</name>
    <dbReference type="NCBI Taxonomy" id="1852022"/>
    <lineage>
        <taxon>Bacteria</taxon>
        <taxon>Pseudomonadati</taxon>
        <taxon>Pseudomonadota</taxon>
        <taxon>Alphaproteobacteria</taxon>
        <taxon>Hyphomicrobiales</taxon>
        <taxon>Ahrensiaceae</taxon>
        <taxon>Roseitalea</taxon>
    </lineage>
</organism>
<dbReference type="PANTHER" id="PTHR43403:SF1">
    <property type="entry name" value="NAD-SPECIFIC GLUTAMATE DEHYDROGENASE"/>
    <property type="match status" value="1"/>
</dbReference>
<accession>A0A4V1A3I1</accession>
<proteinExistence type="predicted"/>
<protein>
    <submittedName>
        <fullName evidence="7">NAD-glutamate dehydrogenase</fullName>
    </submittedName>
</protein>
<evidence type="ECO:0000259" key="2">
    <source>
        <dbReference type="Pfam" id="PF05088"/>
    </source>
</evidence>
<dbReference type="GO" id="GO:0004069">
    <property type="term" value="F:L-aspartate:2-oxoglutarate aminotransferase activity"/>
    <property type="evidence" value="ECO:0007669"/>
    <property type="project" value="InterPro"/>
</dbReference>
<dbReference type="OrthoDB" id="9758052at2"/>
<dbReference type="Proteomes" id="UP000293719">
    <property type="component" value="Chromosome"/>
</dbReference>
<feature type="domain" description="NAD-glutamate dehydrogenase ACT3" evidence="6">
    <location>
        <begin position="538"/>
        <end position="615"/>
    </location>
</feature>
<name>A0A4V1A3I1_9HYPH</name>
<dbReference type="Pfam" id="PF21075">
    <property type="entry name" value="GDH_ACT1"/>
    <property type="match status" value="1"/>
</dbReference>
<dbReference type="InterPro" id="IPR049062">
    <property type="entry name" value="NAD_Glu_DH_ACT2"/>
</dbReference>
<reference evidence="7 8" key="1">
    <citation type="journal article" date="2017" name="Int. J. Syst. Evol. Microbiol.">
        <title>Roseitalea porphyridii gen. nov., sp. nov., isolated from a red alga, and reclassification of Hoeflea suaedae Chung et al. 2013 as Pseudohoeflea suaedae gen. nov., comb. nov.</title>
        <authorList>
            <person name="Hyeon J.W."/>
            <person name="Jeong S.E."/>
            <person name="Baek K."/>
            <person name="Jeon C.O."/>
        </authorList>
    </citation>
    <scope>NUCLEOTIDE SEQUENCE [LARGE SCALE GENOMIC DNA]</scope>
    <source>
        <strain evidence="7 8">MA7-20</strain>
    </source>
</reference>
<dbReference type="InterPro" id="IPR007780">
    <property type="entry name" value="NAD_Glu_DH_bac"/>
</dbReference>
<evidence type="ECO:0000259" key="4">
    <source>
        <dbReference type="Pfam" id="PF21075"/>
    </source>
</evidence>
<dbReference type="SUPFAM" id="SSF53223">
    <property type="entry name" value="Aminoacid dehydrogenase-like, N-terminal domain"/>
    <property type="match status" value="1"/>
</dbReference>
<dbReference type="GO" id="GO:0006538">
    <property type="term" value="P:L-glutamate catabolic process"/>
    <property type="evidence" value="ECO:0007669"/>
    <property type="project" value="InterPro"/>
</dbReference>
<feature type="domain" description="NAD-glutamate dehydrogenase ACT2" evidence="5">
    <location>
        <begin position="399"/>
        <end position="488"/>
    </location>
</feature>
<dbReference type="KEGG" id="rpod:E0E05_00470"/>
<dbReference type="InterPro" id="IPR046346">
    <property type="entry name" value="Aminoacid_DH-like_N_sf"/>
</dbReference>
<dbReference type="GO" id="GO:0004352">
    <property type="term" value="F:glutamate dehydrogenase (NAD+) activity"/>
    <property type="evidence" value="ECO:0007669"/>
    <property type="project" value="InterPro"/>
</dbReference>
<dbReference type="PANTHER" id="PTHR43403">
    <property type="entry name" value="NAD-SPECIFIC GLUTAMATE DEHYDROGENASE"/>
    <property type="match status" value="1"/>
</dbReference>
<dbReference type="RefSeq" id="WP_131614900.1">
    <property type="nucleotide sequence ID" value="NZ_CP036532.1"/>
</dbReference>
<feature type="domain" description="NAD-specific glutamate dehydrogenase C-terminal" evidence="3">
    <location>
        <begin position="1262"/>
        <end position="1597"/>
    </location>
</feature>
<evidence type="ECO:0000313" key="7">
    <source>
        <dbReference type="EMBL" id="QBK29198.1"/>
    </source>
</evidence>
<dbReference type="Pfam" id="PF21078">
    <property type="entry name" value="GDH_HM3"/>
    <property type="match status" value="1"/>
</dbReference>
<dbReference type="InterPro" id="IPR028971">
    <property type="entry name" value="NAD-GDH_cat"/>
</dbReference>
<dbReference type="Pfam" id="PF21073">
    <property type="entry name" value="GDH_HM1"/>
    <property type="match status" value="1"/>
</dbReference>
<dbReference type="Pfam" id="PF05088">
    <property type="entry name" value="Bac_GDH_CD"/>
    <property type="match status" value="1"/>
</dbReference>
<evidence type="ECO:0000259" key="3">
    <source>
        <dbReference type="Pfam" id="PF21074"/>
    </source>
</evidence>
<keyword evidence="8" id="KW-1185">Reference proteome</keyword>
<dbReference type="Pfam" id="PF21077">
    <property type="entry name" value="GDH_ACT3"/>
    <property type="match status" value="1"/>
</dbReference>
<sequence length="1602" mass="176567">MAKAMAATAKRKLTRITDTLEPQATALAGPLIADAHAEDLANLEEEVLAAAIALAAETVAIHRGPDSLVRVRTMTDRAGRPATLFAVVNENKPFLFDSVLGEINAAVPSVEFVVHPVLDIHHDEKGFEVVDKSRPGMALQETVRTSVISAIVTGIDEAQAEKMADNIRSTLGQVASAVRDWRAMLDRLDAVVAELENGVLPARKSDVKEALEFLHWLREDNFTFLGIREYDFVGGEKRGKLQRADQPALGILSDPDVRILRRGDDPVTTTPEIRAFLNSRDILIVTKANLKSVVHRRTYMDYIGIKRYDDKGKLSGELRLVGLFTSTAYTRSVLRIPYLRSKIEAVIKRSHHDPDSHSGKALLNVLESYPRDELFQIDAPVLTRHAEAIVALSDRPRVRVLSRIDAFDRFVSIIVFVPRDQYDSDIRERISAYMAQMYDGHVSAFYPAFPEGQLARVHIIIGRRKGKTPTPTQASLERGVAAIIRSWQDALREAIVEAGLAVDGDLFAFPESYRDTVTTEQAVSDLAFIDAITAQNPMAVDFHQEETAEEHTASLRIFHADEPVALSERVPLLENMGFRVIAELTYRIGCNASQEDRPHCIWLHVMQIESASGAPVSLGDDGELFEEAFRAVWARQIDNDRYNALILATGMSARTVTVLRSYGRYLRQAGIAYSQDYMAITLERHAELARQLFELFDARFNPARQADPDEDTAVTEKHLLAAFRDALAEVPSIDEDRILRRFCSAILATLRTSFYNPDPDGGNRTTLALKLDPKAIDSLPEPRPYREIFVFGPEVEGVHLRFGPIARGGLRWSDRSEDYRTEVLGLVKAQQVKNAVIVPVGAKGGFLPKRLPRSGSREEFFEAGRQAYITFVSALLSVTDNLDGETVVPPPHTVRRDGEDPYLVVAADKGTASFSDTANAISQAHGFWLDDAFASGGSAGYDHKKMGITARGAWEAVKRHFREMDKDIQTEPFTVVGVGDMSGDVFGNGMLLSEQIRLIAAFDHRDIFIDPDPDPAASFAERKRVFELGRSSWQDYDISKLSRGGGVFPRSQKLITLSKAAADAIGLDKQKASPFEIMQAILQADAELMWFGGIGTYIRASDERDAEVGDRANDPIRVTARQVRAKVIGEGANLGLTQRARIEYGLRGGRCNSDAIDNSAGVNSSDLEVNIKIALAGALADGTLARPKRDKLLAAMTGSVADLVLHNNYEQTLTISRAERRKAANLALQARLMTSLEERGMLDRQVELLPDEETLAERRQAGQGLSRAEIGVLLSYAKIVLFDDLVRSQLPDDPYLEKDLFAYFPPRMREAYADRIATHRLRREIIATQLANQVVNRGGPSVVSRFEDATGMLPSGITRAHVICRDAYDIEALHGAIDALDNKVSGDAQMQIYDELAEALRTAIGQYLKCGDMTGPIGPAVERLAGTRAALEPELMRIAPDYLTGWIRTRREGFGQSGLADTAARRLAMLPIIAMAPDIQTASDVTGLPVVEAARGYFEVTKSFRIGRLEHLAHKLSAHDYFDGLAQQRALDTIHAARLAITTTALGEGNGADPTEAVHAWVDANKVRIARVQDRIFELTDHGDLTVSRLTVAAGLLGDLVA</sequence>
<dbReference type="InterPro" id="IPR036291">
    <property type="entry name" value="NAD(P)-bd_dom_sf"/>
</dbReference>
<dbReference type="InterPro" id="IPR049056">
    <property type="entry name" value="NAD_Glu_DH_HM3"/>
</dbReference>
<gene>
    <name evidence="7" type="ORF">E0E05_00470</name>
</gene>
<evidence type="ECO:0000313" key="8">
    <source>
        <dbReference type="Proteomes" id="UP000293719"/>
    </source>
</evidence>
<evidence type="ECO:0000259" key="6">
    <source>
        <dbReference type="Pfam" id="PF21077"/>
    </source>
</evidence>
<dbReference type="InterPro" id="IPR048381">
    <property type="entry name" value="GDH_C"/>
</dbReference>
<dbReference type="InterPro" id="IPR049064">
    <property type="entry name" value="NAD_Glu_DH_ACT3"/>
</dbReference>
<dbReference type="InterPro" id="IPR049059">
    <property type="entry name" value="NAD_Glu_DH_HM1"/>
</dbReference>
<evidence type="ECO:0000256" key="1">
    <source>
        <dbReference type="ARBA" id="ARBA00023002"/>
    </source>
</evidence>
<keyword evidence="1" id="KW-0560">Oxidoreductase</keyword>
<dbReference type="Gene3D" id="3.40.50.720">
    <property type="entry name" value="NAD(P)-binding Rossmann-like Domain"/>
    <property type="match status" value="1"/>
</dbReference>
<feature type="domain" description="NAD-glutamate dehydrogenase N-terminal ACT1" evidence="4">
    <location>
        <begin position="32"/>
        <end position="164"/>
    </location>
</feature>
<dbReference type="EMBL" id="CP036532">
    <property type="protein sequence ID" value="QBK29198.1"/>
    <property type="molecule type" value="Genomic_DNA"/>
</dbReference>
<dbReference type="Pfam" id="PF21074">
    <property type="entry name" value="GDH_C"/>
    <property type="match status" value="1"/>
</dbReference>
<dbReference type="GeneID" id="90765753"/>
<dbReference type="Pfam" id="PF21076">
    <property type="entry name" value="GDH_ACT2"/>
    <property type="match status" value="1"/>
</dbReference>
<evidence type="ECO:0000259" key="5">
    <source>
        <dbReference type="Pfam" id="PF21076"/>
    </source>
</evidence>
<dbReference type="InterPro" id="IPR024727">
    <property type="entry name" value="NAD_Glu_DH_N_ACT1"/>
</dbReference>